<sequence>MNCCVHEATVGSRVMVAPPKSMQLLNQRNLLLYAQLPVAGR</sequence>
<reference evidence="1" key="1">
    <citation type="submission" date="2014-12" db="EMBL/GenBank/DDBJ databases">
        <authorList>
            <person name="Hall J."/>
        </authorList>
    </citation>
    <scope>NUCLEOTIDE SEQUENCE [LARGE SCALE GENOMIC DNA]</scope>
    <source>
        <strain evidence="1">SBW25</strain>
        <plasmid evidence="1">pQBR57</plasmid>
    </source>
</reference>
<organism evidence="1">
    <name type="scientific">Pseudomonas fluorescens (strain SBW25)</name>
    <dbReference type="NCBI Taxonomy" id="216595"/>
    <lineage>
        <taxon>Bacteria</taxon>
        <taxon>Pseudomonadati</taxon>
        <taxon>Pseudomonadota</taxon>
        <taxon>Gammaproteobacteria</taxon>
        <taxon>Pseudomonadales</taxon>
        <taxon>Pseudomonadaceae</taxon>
        <taxon>Pseudomonas</taxon>
    </lineage>
</organism>
<protein>
    <submittedName>
        <fullName evidence="1">Uncharacterized protein</fullName>
    </submittedName>
</protein>
<accession>A0A0G4E4I3</accession>
<gene>
    <name evidence="1" type="ORF">PQBR57_0192</name>
</gene>
<evidence type="ECO:0000313" key="1">
    <source>
        <dbReference type="EMBL" id="CEK42145.1"/>
    </source>
</evidence>
<dbReference type="AlphaFoldDB" id="A0A0G4E4I3"/>
<name>A0A0G4E4I3_PSEFS</name>
<keyword evidence="1" id="KW-0614">Plasmid</keyword>
<dbReference type="EMBL" id="LN713926">
    <property type="protein sequence ID" value="CEK42145.1"/>
    <property type="molecule type" value="Genomic_DNA"/>
</dbReference>
<reference evidence="1" key="2">
    <citation type="submission" date="2015-06" db="EMBL/GenBank/DDBJ databases">
        <title>Environmentally co-occuring mercury resistance plasmids are genetically and phenotypically diverse and confer variable context-dependent fitness effects.</title>
        <authorList>
            <person name="Hall J.P.J."/>
            <person name="Harrison E."/>
            <person name="Lilley A.K."/>
            <person name="Paterson S."/>
            <person name="Spiers A.J."/>
            <person name="Brockhurst M.A."/>
        </authorList>
    </citation>
    <scope>NUCLEOTIDE SEQUENCE [LARGE SCALE GENOMIC DNA]</scope>
    <source>
        <strain evidence="1">SBW25</strain>
        <plasmid evidence="1">pQBR57</plasmid>
    </source>
</reference>
<geneLocation type="plasmid" evidence="1">
    <name>pQBR57</name>
</geneLocation>
<proteinExistence type="predicted"/>